<dbReference type="SUPFAM" id="SSF53474">
    <property type="entry name" value="alpha/beta-Hydrolases"/>
    <property type="match status" value="1"/>
</dbReference>
<evidence type="ECO:0000256" key="1">
    <source>
        <dbReference type="SAM" id="MobiDB-lite"/>
    </source>
</evidence>
<feature type="signal peptide" evidence="2">
    <location>
        <begin position="1"/>
        <end position="25"/>
    </location>
</feature>
<dbReference type="KEGG" id="ngr:NAEGRDRAFT_82277"/>
<dbReference type="PROSITE" id="PS51257">
    <property type="entry name" value="PROKAR_LIPOPROTEIN"/>
    <property type="match status" value="1"/>
</dbReference>
<dbReference type="InParanoid" id="D2W3X5"/>
<dbReference type="VEuPathDB" id="AmoebaDB:NAEGRDRAFT_82277"/>
<accession>D2W3X5</accession>
<sequence length="212" mass="23588">MIMIKQSNSLLFILLLLLIVVVSLSCIINAASIKTTITTTTIESSNDKINNLIHQLKLSNIKSLKQSNHQQQHNEQQQHSNDANSNANVNVNEQTFLFNVNGLGTLRGVQSFIDNYKSFKTIPYAKAPIGELRWSDPQPQPLPFVDILDTTQFGPMCPQNCLLPHGLCAQNQSEDCLSLNIFTPFNISTTTTNSSNNLKPVMVFFPGGHFDQ</sequence>
<reference evidence="4 5" key="1">
    <citation type="journal article" date="2010" name="Cell">
        <title>The genome of Naegleria gruberi illuminates early eukaryotic versatility.</title>
        <authorList>
            <person name="Fritz-Laylin L.K."/>
            <person name="Prochnik S.E."/>
            <person name="Ginger M.L."/>
            <person name="Dacks J.B."/>
            <person name="Carpenter M.L."/>
            <person name="Field M.C."/>
            <person name="Kuo A."/>
            <person name="Paredez A."/>
            <person name="Chapman J."/>
            <person name="Pham J."/>
            <person name="Shu S."/>
            <person name="Neupane R."/>
            <person name="Cipriano M."/>
            <person name="Mancuso J."/>
            <person name="Tu H."/>
            <person name="Salamov A."/>
            <person name="Lindquist E."/>
            <person name="Shapiro H."/>
            <person name="Lucas S."/>
            <person name="Grigoriev I.V."/>
            <person name="Cande W.Z."/>
            <person name="Fulton C."/>
            <person name="Rokhsar D.S."/>
            <person name="Dawson S.C."/>
        </authorList>
    </citation>
    <scope>NUCLEOTIDE SEQUENCE [LARGE SCALE GENOMIC DNA]</scope>
    <source>
        <strain evidence="4 5">NEG-M</strain>
    </source>
</reference>
<gene>
    <name evidence="4" type="ORF">NAEGRDRAFT_82277</name>
</gene>
<dbReference type="Pfam" id="PF00135">
    <property type="entry name" value="COesterase"/>
    <property type="match status" value="1"/>
</dbReference>
<dbReference type="STRING" id="5762.D2W3X5"/>
<dbReference type="OrthoDB" id="19653at2759"/>
<organism evidence="5">
    <name type="scientific">Naegleria gruberi</name>
    <name type="common">Amoeba</name>
    <dbReference type="NCBI Taxonomy" id="5762"/>
    <lineage>
        <taxon>Eukaryota</taxon>
        <taxon>Discoba</taxon>
        <taxon>Heterolobosea</taxon>
        <taxon>Tetramitia</taxon>
        <taxon>Eutetramitia</taxon>
        <taxon>Vahlkampfiidae</taxon>
        <taxon>Naegleria</taxon>
    </lineage>
</organism>
<evidence type="ECO:0000313" key="4">
    <source>
        <dbReference type="EMBL" id="EFC36212.1"/>
    </source>
</evidence>
<dbReference type="EMBL" id="GG738935">
    <property type="protein sequence ID" value="EFC36212.1"/>
    <property type="molecule type" value="Genomic_DNA"/>
</dbReference>
<dbReference type="PANTHER" id="PTHR11559">
    <property type="entry name" value="CARBOXYLESTERASE"/>
    <property type="match status" value="1"/>
</dbReference>
<protein>
    <submittedName>
        <fullName evidence="4">Predicted protein</fullName>
    </submittedName>
</protein>
<dbReference type="Gene3D" id="3.40.50.1820">
    <property type="entry name" value="alpha/beta hydrolase"/>
    <property type="match status" value="1"/>
</dbReference>
<evidence type="ECO:0000313" key="5">
    <source>
        <dbReference type="Proteomes" id="UP000006671"/>
    </source>
</evidence>
<dbReference type="AlphaFoldDB" id="D2W3X5"/>
<proteinExistence type="predicted"/>
<feature type="region of interest" description="Disordered" evidence="1">
    <location>
        <begin position="65"/>
        <end position="86"/>
    </location>
</feature>
<dbReference type="Proteomes" id="UP000006671">
    <property type="component" value="Unassembled WGS sequence"/>
</dbReference>
<evidence type="ECO:0000259" key="3">
    <source>
        <dbReference type="Pfam" id="PF00135"/>
    </source>
</evidence>
<keyword evidence="2" id="KW-0732">Signal</keyword>
<dbReference type="InterPro" id="IPR002018">
    <property type="entry name" value="CarbesteraseB"/>
</dbReference>
<dbReference type="InterPro" id="IPR050309">
    <property type="entry name" value="Type-B_Carboxylest/Lipase"/>
</dbReference>
<name>D2W3X5_NAEGR</name>
<feature type="chain" id="PRO_5003038114" evidence="2">
    <location>
        <begin position="26"/>
        <end position="212"/>
    </location>
</feature>
<dbReference type="eggNOG" id="KOG1516">
    <property type="taxonomic scope" value="Eukaryota"/>
</dbReference>
<feature type="compositionally biased region" description="Low complexity" evidence="1">
    <location>
        <begin position="66"/>
        <end position="86"/>
    </location>
</feature>
<dbReference type="RefSeq" id="XP_002668956.1">
    <property type="nucleotide sequence ID" value="XM_002668910.1"/>
</dbReference>
<dbReference type="GeneID" id="8860901"/>
<keyword evidence="5" id="KW-1185">Reference proteome</keyword>
<feature type="domain" description="Carboxylesterase type B" evidence="3">
    <location>
        <begin position="103"/>
        <end position="210"/>
    </location>
</feature>
<evidence type="ECO:0000256" key="2">
    <source>
        <dbReference type="SAM" id="SignalP"/>
    </source>
</evidence>
<dbReference type="InterPro" id="IPR029058">
    <property type="entry name" value="AB_hydrolase_fold"/>
</dbReference>